<evidence type="ECO:0000256" key="2">
    <source>
        <dbReference type="ARBA" id="ARBA00022771"/>
    </source>
</evidence>
<dbReference type="InterPro" id="IPR052667">
    <property type="entry name" value="E3_ubiquitin-ligase_RING"/>
</dbReference>
<dbReference type="SMART" id="SM00184">
    <property type="entry name" value="RING"/>
    <property type="match status" value="1"/>
</dbReference>
<gene>
    <name evidence="7" type="primary">Cnig_chr_II.g6726</name>
    <name evidence="7" type="ORF">B9Z55_006726</name>
</gene>
<keyword evidence="8" id="KW-1185">Reference proteome</keyword>
<accession>A0A2G5V6H8</accession>
<dbReference type="AlphaFoldDB" id="A0A2G5V6H8"/>
<name>A0A2G5V6H8_9PELO</name>
<dbReference type="SUPFAM" id="SSF57850">
    <property type="entry name" value="RING/U-box"/>
    <property type="match status" value="1"/>
</dbReference>
<dbReference type="PROSITE" id="PS50089">
    <property type="entry name" value="ZF_RING_2"/>
    <property type="match status" value="1"/>
</dbReference>
<feature type="domain" description="RING-type" evidence="6">
    <location>
        <begin position="154"/>
        <end position="201"/>
    </location>
</feature>
<dbReference type="GO" id="GO:0008270">
    <property type="term" value="F:zinc ion binding"/>
    <property type="evidence" value="ECO:0007669"/>
    <property type="project" value="UniProtKB-KW"/>
</dbReference>
<evidence type="ECO:0000256" key="3">
    <source>
        <dbReference type="ARBA" id="ARBA00022833"/>
    </source>
</evidence>
<dbReference type="InterPro" id="IPR001841">
    <property type="entry name" value="Znf_RING"/>
</dbReference>
<evidence type="ECO:0000256" key="1">
    <source>
        <dbReference type="ARBA" id="ARBA00022723"/>
    </source>
</evidence>
<dbReference type="OrthoDB" id="5876680at2759"/>
<organism evidence="7 8">
    <name type="scientific">Caenorhabditis nigoni</name>
    <dbReference type="NCBI Taxonomy" id="1611254"/>
    <lineage>
        <taxon>Eukaryota</taxon>
        <taxon>Metazoa</taxon>
        <taxon>Ecdysozoa</taxon>
        <taxon>Nematoda</taxon>
        <taxon>Chromadorea</taxon>
        <taxon>Rhabditida</taxon>
        <taxon>Rhabditina</taxon>
        <taxon>Rhabditomorpha</taxon>
        <taxon>Rhabditoidea</taxon>
        <taxon>Rhabditidae</taxon>
        <taxon>Peloderinae</taxon>
        <taxon>Caenorhabditis</taxon>
    </lineage>
</organism>
<keyword evidence="2 4" id="KW-0863">Zinc-finger</keyword>
<protein>
    <recommendedName>
        <fullName evidence="6">RING-type domain-containing protein</fullName>
    </recommendedName>
</protein>
<keyword evidence="3" id="KW-0862">Zinc</keyword>
<comment type="caution">
    <text evidence="7">The sequence shown here is derived from an EMBL/GenBank/DDBJ whole genome shotgun (WGS) entry which is preliminary data.</text>
</comment>
<keyword evidence="1" id="KW-0479">Metal-binding</keyword>
<dbReference type="InterPro" id="IPR017907">
    <property type="entry name" value="Znf_RING_CS"/>
</dbReference>
<reference evidence="8" key="1">
    <citation type="submission" date="2017-10" db="EMBL/GenBank/DDBJ databases">
        <title>Rapid genome shrinkage in a self-fertile nematode reveals novel sperm competition proteins.</title>
        <authorList>
            <person name="Yin D."/>
            <person name="Schwarz E.M."/>
            <person name="Thomas C.G."/>
            <person name="Felde R.L."/>
            <person name="Korf I.F."/>
            <person name="Cutter A.D."/>
            <person name="Schartner C.M."/>
            <person name="Ralston E.J."/>
            <person name="Meyer B.J."/>
            <person name="Haag E.S."/>
        </authorList>
    </citation>
    <scope>NUCLEOTIDE SEQUENCE [LARGE SCALE GENOMIC DNA]</scope>
    <source>
        <strain evidence="8">JU1422</strain>
    </source>
</reference>
<evidence type="ECO:0000259" key="6">
    <source>
        <dbReference type="PROSITE" id="PS50089"/>
    </source>
</evidence>
<feature type="coiled-coil region" evidence="5">
    <location>
        <begin position="79"/>
        <end position="106"/>
    </location>
</feature>
<evidence type="ECO:0000256" key="5">
    <source>
        <dbReference type="SAM" id="Coils"/>
    </source>
</evidence>
<dbReference type="InterPro" id="IPR027370">
    <property type="entry name" value="Znf-RING_euk"/>
</dbReference>
<dbReference type="STRING" id="1611254.A0A2G5V6H8"/>
<dbReference type="InterPro" id="IPR013083">
    <property type="entry name" value="Znf_RING/FYVE/PHD"/>
</dbReference>
<dbReference type="Pfam" id="PF13445">
    <property type="entry name" value="zf-RING_UBOX"/>
    <property type="match status" value="1"/>
</dbReference>
<evidence type="ECO:0000256" key="4">
    <source>
        <dbReference type="PROSITE-ProRule" id="PRU00175"/>
    </source>
</evidence>
<dbReference type="PANTHER" id="PTHR47156:SF5">
    <property type="entry name" value="RING-TYPE DOMAIN-CONTAINING PROTEIN"/>
    <property type="match status" value="1"/>
</dbReference>
<keyword evidence="5" id="KW-0175">Coiled coil</keyword>
<evidence type="ECO:0000313" key="8">
    <source>
        <dbReference type="Proteomes" id="UP000230233"/>
    </source>
</evidence>
<dbReference type="EMBL" id="PDUG01000002">
    <property type="protein sequence ID" value="PIC47340.1"/>
    <property type="molecule type" value="Genomic_DNA"/>
</dbReference>
<dbReference type="PROSITE" id="PS00518">
    <property type="entry name" value="ZF_RING_1"/>
    <property type="match status" value="1"/>
</dbReference>
<sequence>MAPKRQSARIAAAAAQVVVPKVTSVPKAIDKNATEIEKLKKQLARNKTVTITKMNKALSDLRTARDELRISKMTHVLESEEKDDELEALKTDNQALKNEVKQFKNCKDTKKAMGQMQAEYKKSEQSRKKMLEAQSLLRAEQEKKFKEAKPWRHCEICTEEYTQRGARSPRVMSCGHTFCLSCLESMKETYYRTQIRCPTDRKYMPCTDGDLTKLPINYLALHM</sequence>
<dbReference type="Gene3D" id="3.30.40.10">
    <property type="entry name" value="Zinc/RING finger domain, C3HC4 (zinc finger)"/>
    <property type="match status" value="1"/>
</dbReference>
<proteinExistence type="predicted"/>
<dbReference type="PANTHER" id="PTHR47156">
    <property type="entry name" value="PROTEIN CBG20824"/>
    <property type="match status" value="1"/>
</dbReference>
<evidence type="ECO:0000313" key="7">
    <source>
        <dbReference type="EMBL" id="PIC47340.1"/>
    </source>
</evidence>
<dbReference type="Proteomes" id="UP000230233">
    <property type="component" value="Chromosome II"/>
</dbReference>